<comment type="caution">
    <text evidence="1">The sequence shown here is derived from an EMBL/GenBank/DDBJ whole genome shotgun (WGS) entry which is preliminary data.</text>
</comment>
<gene>
    <name evidence="1" type="ORF">C7B77_03745</name>
</gene>
<name>A0A2T1GLL6_9CYAN</name>
<dbReference type="Proteomes" id="UP000238937">
    <property type="component" value="Unassembled WGS sequence"/>
</dbReference>
<dbReference type="EMBL" id="PVWO01000026">
    <property type="protein sequence ID" value="PSB58706.1"/>
    <property type="molecule type" value="Genomic_DNA"/>
</dbReference>
<reference evidence="1 2" key="1">
    <citation type="submission" date="2018-03" db="EMBL/GenBank/DDBJ databases">
        <title>The ancient ancestry and fast evolution of plastids.</title>
        <authorList>
            <person name="Moore K.R."/>
            <person name="Magnabosco C."/>
            <person name="Momper L."/>
            <person name="Gold D.A."/>
            <person name="Bosak T."/>
            <person name="Fournier G.P."/>
        </authorList>
    </citation>
    <scope>NUCLEOTIDE SEQUENCE [LARGE SCALE GENOMIC DNA]</scope>
    <source>
        <strain evidence="1 2">CCALA 037</strain>
    </source>
</reference>
<proteinExistence type="predicted"/>
<dbReference type="RefSeq" id="WP_106300460.1">
    <property type="nucleotide sequence ID" value="NZ_PVWO01000026.1"/>
</dbReference>
<sequence length="111" mass="11751">MCGQVTTDKECTSDTSTFGKDTPKLFATADLNNAPEGTKVKIDWKYLGGEAGTAAEIDSIDLETKSNMTTITSHLSAPSKGLPAGKYEVVMSLDTDNSKPISKQFSIASAK</sequence>
<organism evidence="1 2">
    <name type="scientific">Chamaesiphon polymorphus CCALA 037</name>
    <dbReference type="NCBI Taxonomy" id="2107692"/>
    <lineage>
        <taxon>Bacteria</taxon>
        <taxon>Bacillati</taxon>
        <taxon>Cyanobacteriota</taxon>
        <taxon>Cyanophyceae</taxon>
        <taxon>Gomontiellales</taxon>
        <taxon>Chamaesiphonaceae</taxon>
        <taxon>Chamaesiphon</taxon>
    </lineage>
</organism>
<evidence type="ECO:0000313" key="1">
    <source>
        <dbReference type="EMBL" id="PSB58706.1"/>
    </source>
</evidence>
<dbReference type="OrthoDB" id="569915at2"/>
<evidence type="ECO:0000313" key="2">
    <source>
        <dbReference type="Proteomes" id="UP000238937"/>
    </source>
</evidence>
<dbReference type="AlphaFoldDB" id="A0A2T1GLL6"/>
<keyword evidence="2" id="KW-1185">Reference proteome</keyword>
<protein>
    <submittedName>
        <fullName evidence="1">Uncharacterized protein</fullName>
    </submittedName>
</protein>
<accession>A0A2T1GLL6</accession>